<evidence type="ECO:0000313" key="2">
    <source>
        <dbReference type="EMBL" id="TEB27031.1"/>
    </source>
</evidence>
<accession>A0A4Y7SZ88</accession>
<feature type="compositionally biased region" description="Low complexity" evidence="1">
    <location>
        <begin position="214"/>
        <end position="223"/>
    </location>
</feature>
<feature type="compositionally biased region" description="Basic and acidic residues" evidence="1">
    <location>
        <begin position="239"/>
        <end position="285"/>
    </location>
</feature>
<name>A0A4Y7SZ88_COPMI</name>
<gene>
    <name evidence="2" type="ORF">FA13DRAFT_1816518</name>
</gene>
<keyword evidence="3" id="KW-1185">Reference proteome</keyword>
<dbReference type="STRING" id="71717.A0A4Y7SZ88"/>
<feature type="region of interest" description="Disordered" evidence="1">
    <location>
        <begin position="1"/>
        <end position="87"/>
    </location>
</feature>
<feature type="compositionally biased region" description="Acidic residues" evidence="1">
    <location>
        <begin position="33"/>
        <end position="44"/>
    </location>
</feature>
<dbReference type="Proteomes" id="UP000298030">
    <property type="component" value="Unassembled WGS sequence"/>
</dbReference>
<feature type="region of interest" description="Disordered" evidence="1">
    <location>
        <begin position="177"/>
        <end position="347"/>
    </location>
</feature>
<feature type="compositionally biased region" description="Acidic residues" evidence="1">
    <location>
        <begin position="63"/>
        <end position="82"/>
    </location>
</feature>
<feature type="compositionally biased region" description="Low complexity" evidence="1">
    <location>
        <begin position="304"/>
        <end position="315"/>
    </location>
</feature>
<comment type="caution">
    <text evidence="2">The sequence shown here is derived from an EMBL/GenBank/DDBJ whole genome shotgun (WGS) entry which is preliminary data.</text>
</comment>
<dbReference type="OrthoDB" id="2538461at2759"/>
<proteinExistence type="predicted"/>
<reference evidence="2 3" key="1">
    <citation type="journal article" date="2019" name="Nat. Ecol. Evol.">
        <title>Megaphylogeny resolves global patterns of mushroom evolution.</title>
        <authorList>
            <person name="Varga T."/>
            <person name="Krizsan K."/>
            <person name="Foldi C."/>
            <person name="Dima B."/>
            <person name="Sanchez-Garcia M."/>
            <person name="Sanchez-Ramirez S."/>
            <person name="Szollosi G.J."/>
            <person name="Szarkandi J.G."/>
            <person name="Papp V."/>
            <person name="Albert L."/>
            <person name="Andreopoulos W."/>
            <person name="Angelini C."/>
            <person name="Antonin V."/>
            <person name="Barry K.W."/>
            <person name="Bougher N.L."/>
            <person name="Buchanan P."/>
            <person name="Buyck B."/>
            <person name="Bense V."/>
            <person name="Catcheside P."/>
            <person name="Chovatia M."/>
            <person name="Cooper J."/>
            <person name="Damon W."/>
            <person name="Desjardin D."/>
            <person name="Finy P."/>
            <person name="Geml J."/>
            <person name="Haridas S."/>
            <person name="Hughes K."/>
            <person name="Justo A."/>
            <person name="Karasinski D."/>
            <person name="Kautmanova I."/>
            <person name="Kiss B."/>
            <person name="Kocsube S."/>
            <person name="Kotiranta H."/>
            <person name="LaButti K.M."/>
            <person name="Lechner B.E."/>
            <person name="Liimatainen K."/>
            <person name="Lipzen A."/>
            <person name="Lukacs Z."/>
            <person name="Mihaltcheva S."/>
            <person name="Morgado L.N."/>
            <person name="Niskanen T."/>
            <person name="Noordeloos M.E."/>
            <person name="Ohm R.A."/>
            <person name="Ortiz-Santana B."/>
            <person name="Ovrebo C."/>
            <person name="Racz N."/>
            <person name="Riley R."/>
            <person name="Savchenko A."/>
            <person name="Shiryaev A."/>
            <person name="Soop K."/>
            <person name="Spirin V."/>
            <person name="Szebenyi C."/>
            <person name="Tomsovsky M."/>
            <person name="Tulloss R.E."/>
            <person name="Uehling J."/>
            <person name="Grigoriev I.V."/>
            <person name="Vagvolgyi C."/>
            <person name="Papp T."/>
            <person name="Martin F.M."/>
            <person name="Miettinen O."/>
            <person name="Hibbett D.S."/>
            <person name="Nagy L.G."/>
        </authorList>
    </citation>
    <scope>NUCLEOTIDE SEQUENCE [LARGE SCALE GENOMIC DNA]</scope>
    <source>
        <strain evidence="2 3">FP101781</strain>
    </source>
</reference>
<evidence type="ECO:0000313" key="3">
    <source>
        <dbReference type="Proteomes" id="UP000298030"/>
    </source>
</evidence>
<organism evidence="2 3">
    <name type="scientific">Coprinellus micaceus</name>
    <name type="common">Glistening ink-cap mushroom</name>
    <name type="synonym">Coprinus micaceus</name>
    <dbReference type="NCBI Taxonomy" id="71717"/>
    <lineage>
        <taxon>Eukaryota</taxon>
        <taxon>Fungi</taxon>
        <taxon>Dikarya</taxon>
        <taxon>Basidiomycota</taxon>
        <taxon>Agaricomycotina</taxon>
        <taxon>Agaricomycetes</taxon>
        <taxon>Agaricomycetidae</taxon>
        <taxon>Agaricales</taxon>
        <taxon>Agaricineae</taxon>
        <taxon>Psathyrellaceae</taxon>
        <taxon>Coprinellus</taxon>
    </lineage>
</organism>
<evidence type="ECO:0000256" key="1">
    <source>
        <dbReference type="SAM" id="MobiDB-lite"/>
    </source>
</evidence>
<protein>
    <submittedName>
        <fullName evidence="2">Uncharacterized protein</fullName>
    </submittedName>
</protein>
<dbReference type="EMBL" id="QPFP01000043">
    <property type="protein sequence ID" value="TEB27031.1"/>
    <property type="molecule type" value="Genomic_DNA"/>
</dbReference>
<sequence length="347" mass="37795">MFKRVEKRRRRQEEEDDLGLDAEMKQVLGIQDTDSEESDSDSSDDGGSNDGEGMDFEGFGGSADEEDGSAEEESADEEEYDSDGSLQVDAKNYPASALSLTVKQVLADSIIPAPEDPMLNFCILCPQKTLRNPSMVQVHRSSNAHKRRLNQFMRHTAGADPEDDALDIIEEYMSGESEPFVQLPSAASEGGRSKRALKKEKSRALWKEKRQTAKAKAYAKKQAGTSSPESKAPIPSAKEVAKKPLKDAKGKSTKKKSEDTPEPSKKKRRVGDDKAVSPVKEKVVREAQPQGRENEQKKQKKAKAPAASEAPQAKKVGGPPPSIKNIARSATSRAKAALAQSRKAISS</sequence>
<feature type="compositionally biased region" description="Basic and acidic residues" evidence="1">
    <location>
        <begin position="202"/>
        <end position="211"/>
    </location>
</feature>
<dbReference type="AlphaFoldDB" id="A0A4Y7SZ88"/>
<feature type="compositionally biased region" description="Basic residues" evidence="1">
    <location>
        <begin position="1"/>
        <end position="10"/>
    </location>
</feature>